<dbReference type="Gene3D" id="3.30.2090.10">
    <property type="entry name" value="Multidrug efflux transporter AcrB TolC docking domain, DN and DC subdomains"/>
    <property type="match status" value="3"/>
</dbReference>
<feature type="transmembrane region" description="Helical" evidence="2">
    <location>
        <begin position="642"/>
        <end position="660"/>
    </location>
</feature>
<protein>
    <recommendedName>
        <fullName evidence="5">Swarming motility protein SwrC</fullName>
    </recommendedName>
</protein>
<feature type="compositionally biased region" description="Polar residues" evidence="1">
    <location>
        <begin position="296"/>
        <end position="307"/>
    </location>
</feature>
<dbReference type="RefSeq" id="WP_160200977.1">
    <property type="nucleotide sequence ID" value="NZ_QXWK01000004.1"/>
</dbReference>
<evidence type="ECO:0000313" key="4">
    <source>
        <dbReference type="Proteomes" id="UP000446866"/>
    </source>
</evidence>
<dbReference type="SUPFAM" id="SSF82714">
    <property type="entry name" value="Multidrug efflux transporter AcrB TolC docking domain, DN and DC subdomains"/>
    <property type="match status" value="1"/>
</dbReference>
<dbReference type="PRINTS" id="PR00702">
    <property type="entry name" value="ACRIFLAVINRP"/>
</dbReference>
<feature type="transmembrane region" description="Helical" evidence="2">
    <location>
        <begin position="508"/>
        <end position="533"/>
    </location>
</feature>
<keyword evidence="2" id="KW-0472">Membrane</keyword>
<feature type="transmembrane region" description="Helical" evidence="2">
    <location>
        <begin position="1028"/>
        <end position="1053"/>
    </location>
</feature>
<dbReference type="SUPFAM" id="SSF82866">
    <property type="entry name" value="Multidrug efflux transporter AcrB transmembrane domain"/>
    <property type="match status" value="2"/>
</dbReference>
<dbReference type="GO" id="GO:0005886">
    <property type="term" value="C:plasma membrane"/>
    <property type="evidence" value="ECO:0007669"/>
    <property type="project" value="TreeGrafter"/>
</dbReference>
<keyword evidence="2" id="KW-1133">Transmembrane helix</keyword>
<proteinExistence type="predicted"/>
<name>A0A845QG09_9FIRM</name>
<comment type="caution">
    <text evidence="3">The sequence shown here is derived from an EMBL/GenBank/DDBJ whole genome shotgun (WGS) entry which is preliminary data.</text>
</comment>
<evidence type="ECO:0000256" key="2">
    <source>
        <dbReference type="SAM" id="Phobius"/>
    </source>
</evidence>
<feature type="transmembrane region" description="Helical" evidence="2">
    <location>
        <begin position="482"/>
        <end position="502"/>
    </location>
</feature>
<dbReference type="InterPro" id="IPR001036">
    <property type="entry name" value="Acrflvin-R"/>
</dbReference>
<dbReference type="Gene3D" id="3.30.70.1440">
    <property type="entry name" value="Multidrug efflux transporter AcrB pore domain"/>
    <property type="match status" value="1"/>
</dbReference>
<dbReference type="Gene3D" id="3.30.70.1430">
    <property type="entry name" value="Multidrug efflux transporter AcrB pore domain"/>
    <property type="match status" value="2"/>
</dbReference>
<dbReference type="InterPro" id="IPR027463">
    <property type="entry name" value="AcrB_DN_DC_subdom"/>
</dbReference>
<dbReference type="Pfam" id="PF00873">
    <property type="entry name" value="ACR_tran"/>
    <property type="match status" value="2"/>
</dbReference>
<feature type="region of interest" description="Disordered" evidence="1">
    <location>
        <begin position="278"/>
        <end position="314"/>
    </location>
</feature>
<feature type="transmembrane region" description="Helical" evidence="2">
    <location>
        <begin position="976"/>
        <end position="995"/>
    </location>
</feature>
<dbReference type="PANTHER" id="PTHR32063:SF0">
    <property type="entry name" value="SWARMING MOTILITY PROTEIN SWRC"/>
    <property type="match status" value="1"/>
</dbReference>
<dbReference type="PANTHER" id="PTHR32063">
    <property type="match status" value="1"/>
</dbReference>
<dbReference type="SUPFAM" id="SSF82693">
    <property type="entry name" value="Multidrug efflux transporter AcrB pore domain, PN1, PN2, PC1 and PC2 subdomains"/>
    <property type="match status" value="3"/>
</dbReference>
<gene>
    <name evidence="3" type="ORF">D0435_03195</name>
</gene>
<keyword evidence="4" id="KW-1185">Reference proteome</keyword>
<feature type="transmembrane region" description="Helical" evidence="2">
    <location>
        <begin position="1105"/>
        <end position="1128"/>
    </location>
</feature>
<dbReference type="EMBL" id="QXWK01000004">
    <property type="protein sequence ID" value="NBH60679.1"/>
    <property type="molecule type" value="Genomic_DNA"/>
</dbReference>
<accession>A0A845QG09</accession>
<feature type="transmembrane region" description="Helical" evidence="2">
    <location>
        <begin position="1074"/>
        <end position="1093"/>
    </location>
</feature>
<feature type="transmembrane region" description="Helical" evidence="2">
    <location>
        <begin position="553"/>
        <end position="573"/>
    </location>
</feature>
<feature type="transmembrane region" description="Helical" evidence="2">
    <location>
        <begin position="1002"/>
        <end position="1022"/>
    </location>
</feature>
<dbReference type="Gene3D" id="1.20.1640.10">
    <property type="entry name" value="Multidrug efflux transporter AcrB transmembrane domain"/>
    <property type="match status" value="3"/>
</dbReference>
<feature type="transmembrane region" description="Helical" evidence="2">
    <location>
        <begin position="451"/>
        <end position="475"/>
    </location>
</feature>
<dbReference type="GO" id="GO:0042910">
    <property type="term" value="F:xenobiotic transmembrane transporter activity"/>
    <property type="evidence" value="ECO:0007669"/>
    <property type="project" value="TreeGrafter"/>
</dbReference>
<organism evidence="3 4">
    <name type="scientific">Anaerotruncus colihominis</name>
    <dbReference type="NCBI Taxonomy" id="169435"/>
    <lineage>
        <taxon>Bacteria</taxon>
        <taxon>Bacillati</taxon>
        <taxon>Bacillota</taxon>
        <taxon>Clostridia</taxon>
        <taxon>Eubacteriales</taxon>
        <taxon>Oscillospiraceae</taxon>
        <taxon>Anaerotruncus</taxon>
    </lineage>
</organism>
<dbReference type="AlphaFoldDB" id="A0A845QG09"/>
<reference evidence="3 4" key="1">
    <citation type="submission" date="2018-08" db="EMBL/GenBank/DDBJ databases">
        <title>Murine metabolic-syndrome-specific gut microbial biobank.</title>
        <authorList>
            <person name="Liu C."/>
        </authorList>
    </citation>
    <scope>NUCLEOTIDE SEQUENCE [LARGE SCALE GENOMIC DNA]</scope>
    <source>
        <strain evidence="3 4">28</strain>
    </source>
</reference>
<evidence type="ECO:0000256" key="1">
    <source>
        <dbReference type="SAM" id="MobiDB-lite"/>
    </source>
</evidence>
<dbReference type="Gene3D" id="3.30.70.1320">
    <property type="entry name" value="Multidrug efflux transporter AcrB pore domain like"/>
    <property type="match status" value="2"/>
</dbReference>
<evidence type="ECO:0000313" key="3">
    <source>
        <dbReference type="EMBL" id="NBH60679.1"/>
    </source>
</evidence>
<keyword evidence="2" id="KW-0812">Transmembrane</keyword>
<dbReference type="Proteomes" id="UP000446866">
    <property type="component" value="Unassembled WGS sequence"/>
</dbReference>
<sequence>MSRFSVKKPFTVFVAVILILMTGIVSYTKMTPDLFPDIDMPYVVVVTPYPGATPEKVETGVTRPMEQSLATLTDIKSVQSVSNANYAMVVLEFENSVNMDTVSSDILQKINLVEGSFDDGVGSTTIMKINPNMIPVSVAAVDYEGKERAELSAFVSDTLLNRLEGAAGVASINSSGILEEKVNVVISQDKIDKLNNKILASVNSQLADAQNQLDSQKAKVTDGKKKLEEGKNQIAEGKEELKKAKEQLEAGKDFLPEGEYEKQAAALKTAEAELAKNEKQLEKTSSQLSKADKQLKSAQVQLDSQSSKARESANIGDKITTDMISGILQAQNFSMPAGYIVENGNNVLLSVGDQITTEKQAKNLFLFDSGVDSVGKVYVKDVADVFISDNSEDLYAKINGEDGIVLTFSKQSNFATAETCENLQEKFDQLAEEYEGLHFTTLMDQGDYIKLVVTSILSSLLWGALFAIIVLFLFLRGIKPTLITLCSIPISIIFAILLMYFSGISINLISMSGLAVSVGMLVDNSVVVIENIVRLRRQGVPAPKAAVAGAKQVGAAITASTLTTVCVFVPIIFTDGLTKQLFTDMALTVTYTLAASLIIALTLVPAMASKLLVKTRETEGNFFLAVLEKYKQSVTFVLRHKLPVLLLAVVLLAGSVYMSLSKGFIFMPEMSSPQIQATVTMPKGSTLEETKEQADEAIKRIQNVNGVETVGAMMGGGSMMGDSSSEQSVSLYIMLEAESETGSSAIAAEINSLCEDMEAEVTASGSSMGDFTTAMGGAGVSIKVYSGDLDNLQEAAHGITDVLETVEGIDEVESGVQESDKEYHFTVKKTAAMKEGLTVAQVYAAIVDAMTYEDTATTVTWQDDNYDVIVSSEQKSQLTTKDIRNLTLTVTDSAGIEKEVKLSDIADLTEKETLKAINRDNQSRFLTVSASLQDGYNITKVTDAAKQAVADYKLPEGVTIEFDGENEEIMDAMSDLVLMLLLGIVFVYLIMVAQFQSLKSPFIIMFTIPLAFTGGLLALLIFGKEISVIAMIGMVMLTGIIVNNGIVLVDYINQLRAGGASKRDAIVEAGMTRMRPILMTSLTTILGLIVMAFGNSTGTDMMQPVALVCIGGLVYATLTTLYIVPAIYDIMNRENYKYISDEDLDISNIN</sequence>
<feature type="transmembrane region" description="Helical" evidence="2">
    <location>
        <begin position="585"/>
        <end position="606"/>
    </location>
</feature>
<evidence type="ECO:0008006" key="5">
    <source>
        <dbReference type="Google" id="ProtNLM"/>
    </source>
</evidence>